<reference evidence="2 3" key="1">
    <citation type="submission" date="2021-06" db="EMBL/GenBank/DDBJ databases">
        <authorList>
            <person name="Kallberg Y."/>
            <person name="Tangrot J."/>
            <person name="Rosling A."/>
        </authorList>
    </citation>
    <scope>NUCLEOTIDE SEQUENCE [LARGE SCALE GENOMIC DNA]</scope>
    <source>
        <strain evidence="2 3">120-4 pot B 10/14</strain>
    </source>
</reference>
<sequence>MFSETFKSTEESVKNVSTGIYSNLPEWVRQLGEYSYDVAAKYQILKDFAIAFGTLFAFPLLLFFGWCVGSLVATAIIWAVAYTAINGFLIGGAFLVLAPVFIVTVATAAIITCIVTVCRGTLWTGNLVFESTLNFLRHDNNLITNDGEYDSAEGNDVSEKCIYEEDIIYEEEDMKLLECTNTMKRLVFIDKLICYFSKAKRVPGVVITEMIKLSPYHALVFICCVFLVKTL</sequence>
<keyword evidence="1" id="KW-0472">Membrane</keyword>
<evidence type="ECO:0000313" key="3">
    <source>
        <dbReference type="Proteomes" id="UP000789901"/>
    </source>
</evidence>
<evidence type="ECO:0000256" key="1">
    <source>
        <dbReference type="SAM" id="Phobius"/>
    </source>
</evidence>
<dbReference type="Proteomes" id="UP000789901">
    <property type="component" value="Unassembled WGS sequence"/>
</dbReference>
<keyword evidence="1" id="KW-0812">Transmembrane</keyword>
<evidence type="ECO:0000313" key="2">
    <source>
        <dbReference type="EMBL" id="CAG8767042.1"/>
    </source>
</evidence>
<comment type="caution">
    <text evidence="2">The sequence shown here is derived from an EMBL/GenBank/DDBJ whole genome shotgun (WGS) entry which is preliminary data.</text>
</comment>
<feature type="transmembrane region" description="Helical" evidence="1">
    <location>
        <begin position="87"/>
        <end position="117"/>
    </location>
</feature>
<name>A0ABN7VFG3_GIGMA</name>
<proteinExistence type="predicted"/>
<feature type="transmembrane region" description="Helical" evidence="1">
    <location>
        <begin position="48"/>
        <end position="81"/>
    </location>
</feature>
<keyword evidence="1" id="KW-1133">Transmembrane helix</keyword>
<accession>A0ABN7VFG3</accession>
<dbReference type="Pfam" id="PF16015">
    <property type="entry name" value="Promethin"/>
    <property type="match status" value="1"/>
</dbReference>
<gene>
    <name evidence="2" type="ORF">GMARGA_LOCUS18108</name>
</gene>
<dbReference type="EMBL" id="CAJVQB010014213">
    <property type="protein sequence ID" value="CAG8767042.1"/>
    <property type="molecule type" value="Genomic_DNA"/>
</dbReference>
<organism evidence="2 3">
    <name type="scientific">Gigaspora margarita</name>
    <dbReference type="NCBI Taxonomy" id="4874"/>
    <lineage>
        <taxon>Eukaryota</taxon>
        <taxon>Fungi</taxon>
        <taxon>Fungi incertae sedis</taxon>
        <taxon>Mucoromycota</taxon>
        <taxon>Glomeromycotina</taxon>
        <taxon>Glomeromycetes</taxon>
        <taxon>Diversisporales</taxon>
        <taxon>Gigasporaceae</taxon>
        <taxon>Gigaspora</taxon>
    </lineage>
</organism>
<keyword evidence="3" id="KW-1185">Reference proteome</keyword>
<protein>
    <submittedName>
        <fullName evidence="2">5733_t:CDS:1</fullName>
    </submittedName>
</protein>